<dbReference type="OrthoDB" id="5465127at2"/>
<accession>A0A157SVU3</accession>
<dbReference type="AlphaFoldDB" id="A0A157SVU3"/>
<organism evidence="1 2">
    <name type="scientific">Bordetella ansorpii</name>
    <dbReference type="NCBI Taxonomy" id="288768"/>
    <lineage>
        <taxon>Bacteria</taxon>
        <taxon>Pseudomonadati</taxon>
        <taxon>Pseudomonadota</taxon>
        <taxon>Betaproteobacteria</taxon>
        <taxon>Burkholderiales</taxon>
        <taxon>Alcaligenaceae</taxon>
        <taxon>Bordetella</taxon>
    </lineage>
</organism>
<dbReference type="Proteomes" id="UP000076848">
    <property type="component" value="Unassembled WGS sequence"/>
</dbReference>
<evidence type="ECO:0000313" key="1">
    <source>
        <dbReference type="EMBL" id="SAI74567.1"/>
    </source>
</evidence>
<dbReference type="Pfam" id="PF10618">
    <property type="entry name" value="Tail_tube"/>
    <property type="match status" value="1"/>
</dbReference>
<gene>
    <name evidence="1" type="primary">gpM</name>
    <name evidence="1" type="ORF">SAMEA3906486_05283</name>
</gene>
<dbReference type="STRING" id="288768.SAMEA3906486_05283"/>
<name>A0A157SVU3_9BORD</name>
<sequence length="117" mass="12003">MPQVTGRVYISVGGRRLRSKPGATLDIGGVSRTAVTSDSGVDGYTEATTAPVVNCTISHTADISLAELGAITDETLRFQTDTGVGFTIRSAWCASPPVLGAGGEVTLVFNGVECIEG</sequence>
<dbReference type="EMBL" id="FKIF01000010">
    <property type="protein sequence ID" value="SAI74567.1"/>
    <property type="molecule type" value="Genomic_DNA"/>
</dbReference>
<dbReference type="RefSeq" id="WP_066133980.1">
    <property type="nucleotide sequence ID" value="NZ_FKIF01000010.1"/>
</dbReference>
<reference evidence="1 2" key="1">
    <citation type="submission" date="2016-04" db="EMBL/GenBank/DDBJ databases">
        <authorList>
            <consortium name="Pathogen Informatics"/>
        </authorList>
    </citation>
    <scope>NUCLEOTIDE SEQUENCE [LARGE SCALE GENOMIC DNA]</scope>
    <source>
        <strain evidence="1 2">H050680373</strain>
    </source>
</reference>
<keyword evidence="2" id="KW-1185">Reference proteome</keyword>
<evidence type="ECO:0000313" key="2">
    <source>
        <dbReference type="Proteomes" id="UP000076848"/>
    </source>
</evidence>
<dbReference type="InterPro" id="IPR019596">
    <property type="entry name" value="Phage_Mu_GpM_tail_tub"/>
</dbReference>
<proteinExistence type="predicted"/>
<protein>
    <submittedName>
        <fullName evidence="1">Phage tail tube protein</fullName>
    </submittedName>
</protein>